<dbReference type="Gene3D" id="2.160.10.10">
    <property type="entry name" value="Hexapeptide repeat proteins"/>
    <property type="match status" value="1"/>
</dbReference>
<protein>
    <submittedName>
        <fullName evidence="1">Bacterial transferase hexapeptide repeat protein</fullName>
    </submittedName>
</protein>
<dbReference type="OrthoDB" id="9812571at2"/>
<dbReference type="PANTHER" id="PTHR23416:SF78">
    <property type="entry name" value="LIPOPOLYSACCHARIDE BIOSYNTHESIS O-ACETYL TRANSFERASE WBBJ-RELATED"/>
    <property type="match status" value="1"/>
</dbReference>
<evidence type="ECO:0000313" key="2">
    <source>
        <dbReference type="Proteomes" id="UP000005697"/>
    </source>
</evidence>
<dbReference type="InterPro" id="IPR001451">
    <property type="entry name" value="Hexapep"/>
</dbReference>
<comment type="caution">
    <text evidence="1">The sequence shown here is derived from an EMBL/GenBank/DDBJ whole genome shotgun (WGS) entry which is preliminary data.</text>
</comment>
<dbReference type="Proteomes" id="UP000005697">
    <property type="component" value="Unassembled WGS sequence"/>
</dbReference>
<dbReference type="SUPFAM" id="SSF51161">
    <property type="entry name" value="Trimeric LpxA-like enzymes"/>
    <property type="match status" value="1"/>
</dbReference>
<sequence length="210" mass="22945">MKIVLTYILHCLGNFLSLIRAEQLALICSFFRNHIYTGLLHGKFREIGPNSIFLWRAYHLHGLENISIGENCTFETGLQLTTWADVSDDPIITIGNNCLFRRDAHITAVHKITIGNNLLTGTNVFITDNSHGFTDKSSLEEAPLKRPIISKGDVKIGDNVWIGNNVCILPGITIGNGCVIGANSVVTHSLPPYSVAGGAPAKIIKQNNIL</sequence>
<dbReference type="InterPro" id="IPR011004">
    <property type="entry name" value="Trimer_LpxA-like_sf"/>
</dbReference>
<organism evidence="1 2">
    <name type="scientific">Prevotella multiformis DSM 16608</name>
    <dbReference type="NCBI Taxonomy" id="888743"/>
    <lineage>
        <taxon>Bacteria</taxon>
        <taxon>Pseudomonadati</taxon>
        <taxon>Bacteroidota</taxon>
        <taxon>Bacteroidia</taxon>
        <taxon>Bacteroidales</taxon>
        <taxon>Prevotellaceae</taxon>
        <taxon>Prevotella</taxon>
    </lineage>
</organism>
<dbReference type="RefSeq" id="WP_007366617.1">
    <property type="nucleotide sequence ID" value="NZ_GL872282.1"/>
</dbReference>
<keyword evidence="1" id="KW-0808">Transferase</keyword>
<dbReference type="AlphaFoldDB" id="F0F8E7"/>
<dbReference type="CDD" id="cd04647">
    <property type="entry name" value="LbH_MAT_like"/>
    <property type="match status" value="1"/>
</dbReference>
<reference evidence="1 2" key="1">
    <citation type="submission" date="2011-01" db="EMBL/GenBank/DDBJ databases">
        <authorList>
            <person name="Muzny D."/>
            <person name="Qin X."/>
            <person name="Deng J."/>
            <person name="Jiang H."/>
            <person name="Liu Y."/>
            <person name="Qu J."/>
            <person name="Song X.-Z."/>
            <person name="Zhang L."/>
            <person name="Thornton R."/>
            <person name="Coyle M."/>
            <person name="Francisco L."/>
            <person name="Jackson L."/>
            <person name="Javaid M."/>
            <person name="Korchina V."/>
            <person name="Kovar C."/>
            <person name="Mata R."/>
            <person name="Mathew T."/>
            <person name="Ngo R."/>
            <person name="Nguyen L."/>
            <person name="Nguyen N."/>
            <person name="Okwuonu G."/>
            <person name="Ongeri F."/>
            <person name="Pham C."/>
            <person name="Simmons D."/>
            <person name="Wilczek-Boney K."/>
            <person name="Hale W."/>
            <person name="Jakkamsetti A."/>
            <person name="Pham P."/>
            <person name="Ruth R."/>
            <person name="San Lucas F."/>
            <person name="Warren J."/>
            <person name="Zhang J."/>
            <person name="Zhao Z."/>
            <person name="Zhou C."/>
            <person name="Zhu D."/>
            <person name="Lee S."/>
            <person name="Bess C."/>
            <person name="Blankenburg K."/>
            <person name="Forbes L."/>
            <person name="Fu Q."/>
            <person name="Gubbala S."/>
            <person name="Hirani K."/>
            <person name="Jayaseelan J.C."/>
            <person name="Lara F."/>
            <person name="Munidasa M."/>
            <person name="Palculict T."/>
            <person name="Patil S."/>
            <person name="Pu L.-L."/>
            <person name="Saada N."/>
            <person name="Tang L."/>
            <person name="Weissenberger G."/>
            <person name="Zhu Y."/>
            <person name="Hemphill L."/>
            <person name="Shang Y."/>
            <person name="Youmans B."/>
            <person name="Ayvaz T."/>
            <person name="Ross M."/>
            <person name="Santibanez J."/>
            <person name="Aqrawi P."/>
            <person name="Gross S."/>
            <person name="Joshi V."/>
            <person name="Fowler G."/>
            <person name="Nazareth L."/>
            <person name="Reid J."/>
            <person name="Worley K."/>
            <person name="Petrosino J."/>
            <person name="Highlander S."/>
            <person name="Gibbs R."/>
        </authorList>
    </citation>
    <scope>NUCLEOTIDE SEQUENCE [LARGE SCALE GENOMIC DNA]</scope>
    <source>
        <strain evidence="1 2">DSM 16608</strain>
    </source>
</reference>
<gene>
    <name evidence="1" type="primary">wbbJ</name>
    <name evidence="1" type="ORF">HMPREF9141_1864</name>
</gene>
<dbReference type="PANTHER" id="PTHR23416">
    <property type="entry name" value="SIALIC ACID SYNTHASE-RELATED"/>
    <property type="match status" value="1"/>
</dbReference>
<evidence type="ECO:0000313" key="1">
    <source>
        <dbReference type="EMBL" id="EGC19606.1"/>
    </source>
</evidence>
<name>F0F8E7_9BACT</name>
<dbReference type="EMBL" id="AEWX01000026">
    <property type="protein sequence ID" value="EGC19606.1"/>
    <property type="molecule type" value="Genomic_DNA"/>
</dbReference>
<dbReference type="eggNOG" id="COG0110">
    <property type="taxonomic scope" value="Bacteria"/>
</dbReference>
<dbReference type="InterPro" id="IPR051159">
    <property type="entry name" value="Hexapeptide_acetyltransf"/>
</dbReference>
<dbReference type="HOGENOM" id="CLU_051638_7_0_10"/>
<proteinExistence type="predicted"/>
<accession>F0F8E7</accession>
<dbReference type="Pfam" id="PF00132">
    <property type="entry name" value="Hexapep"/>
    <property type="match status" value="1"/>
</dbReference>
<dbReference type="GO" id="GO:0016740">
    <property type="term" value="F:transferase activity"/>
    <property type="evidence" value="ECO:0007669"/>
    <property type="project" value="UniProtKB-KW"/>
</dbReference>
<keyword evidence="2" id="KW-1185">Reference proteome</keyword>
<dbReference type="STRING" id="888743.HMPREF9141_1864"/>